<accession>A0A2N1N6G7</accession>
<dbReference type="InterPro" id="IPR036874">
    <property type="entry name" value="Carbonic_anhydrase_sf"/>
</dbReference>
<reference evidence="3 4" key="2">
    <citation type="submission" date="2017-10" db="EMBL/GenBank/DDBJ databases">
        <title>Extensive intraspecific genome diversity in a model arbuscular mycorrhizal fungus.</title>
        <authorList>
            <person name="Chen E.C.H."/>
            <person name="Morin E."/>
            <person name="Baudet D."/>
            <person name="Noel J."/>
            <person name="Ndikumana S."/>
            <person name="Charron P."/>
            <person name="St-Onge C."/>
            <person name="Giorgi J."/>
            <person name="Grigoriev I.V."/>
            <person name="Roux C."/>
            <person name="Martin F.M."/>
            <person name="Corradi N."/>
        </authorList>
    </citation>
    <scope>NUCLEOTIDE SEQUENCE [LARGE SCALE GENOMIC DNA]</scope>
    <source>
        <strain evidence="3 4">C2</strain>
    </source>
</reference>
<dbReference type="VEuPathDB" id="FungiDB:RhiirA1_411466"/>
<dbReference type="VEuPathDB" id="FungiDB:RhiirFUN_020167"/>
<dbReference type="Pfam" id="PF00484">
    <property type="entry name" value="Pro_CA"/>
    <property type="match status" value="1"/>
</dbReference>
<evidence type="ECO:0000256" key="1">
    <source>
        <dbReference type="ARBA" id="ARBA00006217"/>
    </source>
</evidence>
<protein>
    <recommendedName>
        <fullName evidence="2">Carbonic anhydrase</fullName>
        <ecNumber evidence="2">4.2.1.1</ecNumber>
    </recommendedName>
    <alternativeName>
        <fullName evidence="2">Carbonate dehydratase</fullName>
    </alternativeName>
</protein>
<evidence type="ECO:0000313" key="4">
    <source>
        <dbReference type="Proteomes" id="UP000233469"/>
    </source>
</evidence>
<gene>
    <name evidence="3" type="ORF">RhiirC2_697966</name>
</gene>
<keyword evidence="2" id="KW-0862">Zinc</keyword>
<comment type="catalytic activity">
    <reaction evidence="2">
        <text>hydrogencarbonate + H(+) = CO2 + H2O</text>
        <dbReference type="Rhea" id="RHEA:10748"/>
        <dbReference type="ChEBI" id="CHEBI:15377"/>
        <dbReference type="ChEBI" id="CHEBI:15378"/>
        <dbReference type="ChEBI" id="CHEBI:16526"/>
        <dbReference type="ChEBI" id="CHEBI:17544"/>
        <dbReference type="EC" id="4.2.1.1"/>
    </reaction>
</comment>
<sequence>MGSSQHGLVDDWIRSIKTVYRNNKNSVESCGSDKEKADLLVEMNVKQQVQNISAADIVQTAWVKGKKLKIHG</sequence>
<dbReference type="EMBL" id="LLXL01000718">
    <property type="protein sequence ID" value="PKK69505.1"/>
    <property type="molecule type" value="Genomic_DNA"/>
</dbReference>
<keyword evidence="2" id="KW-0456">Lyase</keyword>
<dbReference type="EC" id="4.2.1.1" evidence="2"/>
<evidence type="ECO:0000256" key="2">
    <source>
        <dbReference type="RuleBase" id="RU003956"/>
    </source>
</evidence>
<comment type="function">
    <text evidence="2">Reversible hydration of carbon dioxide.</text>
</comment>
<proteinExistence type="inferred from homology"/>
<comment type="caution">
    <text evidence="3">The sequence shown here is derived from an EMBL/GenBank/DDBJ whole genome shotgun (WGS) entry which is preliminary data.</text>
</comment>
<dbReference type="GO" id="GO:0008270">
    <property type="term" value="F:zinc ion binding"/>
    <property type="evidence" value="ECO:0007669"/>
    <property type="project" value="UniProtKB-UniRule"/>
</dbReference>
<dbReference type="InterPro" id="IPR001765">
    <property type="entry name" value="Carbonic_anhydrase"/>
</dbReference>
<name>A0A2N1N6G7_9GLOM</name>
<dbReference type="Proteomes" id="UP000233469">
    <property type="component" value="Unassembled WGS sequence"/>
</dbReference>
<dbReference type="AlphaFoldDB" id="A0A2N1N6G7"/>
<comment type="similarity">
    <text evidence="1 2">Belongs to the beta-class carbonic anhydrase family.</text>
</comment>
<dbReference type="SUPFAM" id="SSF53056">
    <property type="entry name" value="beta-carbonic anhydrase, cab"/>
    <property type="match status" value="1"/>
</dbReference>
<dbReference type="GO" id="GO:0004089">
    <property type="term" value="F:carbonate dehydratase activity"/>
    <property type="evidence" value="ECO:0007669"/>
    <property type="project" value="UniProtKB-UniRule"/>
</dbReference>
<evidence type="ECO:0000313" key="3">
    <source>
        <dbReference type="EMBL" id="PKK69505.1"/>
    </source>
</evidence>
<dbReference type="Gene3D" id="3.40.1050.10">
    <property type="entry name" value="Carbonic anhydrase"/>
    <property type="match status" value="1"/>
</dbReference>
<dbReference type="VEuPathDB" id="FungiDB:FUN_016841"/>
<organism evidence="3 4">
    <name type="scientific">Rhizophagus irregularis</name>
    <dbReference type="NCBI Taxonomy" id="588596"/>
    <lineage>
        <taxon>Eukaryota</taxon>
        <taxon>Fungi</taxon>
        <taxon>Fungi incertae sedis</taxon>
        <taxon>Mucoromycota</taxon>
        <taxon>Glomeromycotina</taxon>
        <taxon>Glomeromycetes</taxon>
        <taxon>Glomerales</taxon>
        <taxon>Glomeraceae</taxon>
        <taxon>Rhizophagus</taxon>
    </lineage>
</organism>
<reference evidence="3 4" key="1">
    <citation type="submission" date="2016-04" db="EMBL/GenBank/DDBJ databases">
        <title>Genome analyses suggest a sexual origin of heterokaryosis in a supposedly ancient asexual fungus.</title>
        <authorList>
            <person name="Ropars J."/>
            <person name="Sedzielewska K."/>
            <person name="Noel J."/>
            <person name="Charron P."/>
            <person name="Farinelli L."/>
            <person name="Marton T."/>
            <person name="Kruger M."/>
            <person name="Pelin A."/>
            <person name="Brachmann A."/>
            <person name="Corradi N."/>
        </authorList>
    </citation>
    <scope>NUCLEOTIDE SEQUENCE [LARGE SCALE GENOMIC DNA]</scope>
    <source>
        <strain evidence="3 4">C2</strain>
    </source>
</reference>